<dbReference type="SUPFAM" id="SSF52047">
    <property type="entry name" value="RNI-like"/>
    <property type="match status" value="1"/>
</dbReference>
<gene>
    <name evidence="1" type="ORF">GSI_12106</name>
</gene>
<evidence type="ECO:0000313" key="2">
    <source>
        <dbReference type="Proteomes" id="UP000230002"/>
    </source>
</evidence>
<evidence type="ECO:0000313" key="1">
    <source>
        <dbReference type="EMBL" id="PIL26350.1"/>
    </source>
</evidence>
<dbReference type="OrthoDB" id="3238099at2759"/>
<dbReference type="Gene3D" id="3.80.10.10">
    <property type="entry name" value="Ribonuclease Inhibitor"/>
    <property type="match status" value="1"/>
</dbReference>
<comment type="caution">
    <text evidence="1">The sequence shown here is derived from an EMBL/GenBank/DDBJ whole genome shotgun (WGS) entry which is preliminary data.</text>
</comment>
<organism evidence="1 2">
    <name type="scientific">Ganoderma sinense ZZ0214-1</name>
    <dbReference type="NCBI Taxonomy" id="1077348"/>
    <lineage>
        <taxon>Eukaryota</taxon>
        <taxon>Fungi</taxon>
        <taxon>Dikarya</taxon>
        <taxon>Basidiomycota</taxon>
        <taxon>Agaricomycotina</taxon>
        <taxon>Agaricomycetes</taxon>
        <taxon>Polyporales</taxon>
        <taxon>Polyporaceae</taxon>
        <taxon>Ganoderma</taxon>
    </lineage>
</organism>
<reference evidence="1 2" key="1">
    <citation type="journal article" date="2015" name="Sci. Rep.">
        <title>Chromosome-level genome map provides insights into diverse defense mechanisms in the medicinal fungus Ganoderma sinense.</title>
        <authorList>
            <person name="Zhu Y."/>
            <person name="Xu J."/>
            <person name="Sun C."/>
            <person name="Zhou S."/>
            <person name="Xu H."/>
            <person name="Nelson D.R."/>
            <person name="Qian J."/>
            <person name="Song J."/>
            <person name="Luo H."/>
            <person name="Xiang L."/>
            <person name="Li Y."/>
            <person name="Xu Z."/>
            <person name="Ji A."/>
            <person name="Wang L."/>
            <person name="Lu S."/>
            <person name="Hayward A."/>
            <person name="Sun W."/>
            <person name="Li X."/>
            <person name="Schwartz D.C."/>
            <person name="Wang Y."/>
            <person name="Chen S."/>
        </authorList>
    </citation>
    <scope>NUCLEOTIDE SEQUENCE [LARGE SCALE GENOMIC DNA]</scope>
    <source>
        <strain evidence="1 2">ZZ0214-1</strain>
    </source>
</reference>
<keyword evidence="2" id="KW-1185">Reference proteome</keyword>
<dbReference type="AlphaFoldDB" id="A0A2G8RXV7"/>
<dbReference type="Proteomes" id="UP000230002">
    <property type="component" value="Unassembled WGS sequence"/>
</dbReference>
<sequence>MVRRNNHTWDLLGAIPRRSDLAKVVKEVTVRAYTWEDREYVSEMGCLIDALEVLPNVFFPEDTEVNTHDDAIIRLIDTKAPAITRLSVSGEVLWTCQSLSSFRALQELELIYTNTFNGLGEILVHCATLTSLTILPTECAYLGQLFTALEAHPGALSNLSAFKYLAPSEDSCMVTVERVISLCKFLKNKRCLRRLDVKFDGNDGVERPLLELLPELPALAVLGFSFVRGARWMPEDIIPFERAIPAHVSALRLEHFLDRGMGVVDDGLDPYTSCREAWLKLFKSRMSLRYLHIVEFPTRATDTDLELDSGNRGLTFHRLTAEDLPSSLELFGNRADIHPIIRAASAPNGASASRSKFGPCWSLEKIAFRTVEDFGCADWEWLFRWHDFNSLDFFRTGVLQHGVYGQWAMSG</sequence>
<name>A0A2G8RXV7_9APHY</name>
<protein>
    <submittedName>
        <fullName evidence="1">Uncharacterized protein</fullName>
    </submittedName>
</protein>
<dbReference type="InterPro" id="IPR032675">
    <property type="entry name" value="LRR_dom_sf"/>
</dbReference>
<proteinExistence type="predicted"/>
<dbReference type="EMBL" id="AYKW01000045">
    <property type="protein sequence ID" value="PIL26350.1"/>
    <property type="molecule type" value="Genomic_DNA"/>
</dbReference>
<accession>A0A2G8RXV7</accession>